<feature type="transmembrane region" description="Helical" evidence="8">
    <location>
        <begin position="639"/>
        <end position="657"/>
    </location>
</feature>
<dbReference type="GO" id="GO:0005886">
    <property type="term" value="C:plasma membrane"/>
    <property type="evidence" value="ECO:0007669"/>
    <property type="project" value="UniProtKB-SubCell"/>
</dbReference>
<feature type="transmembrane region" description="Helical" evidence="8">
    <location>
        <begin position="1102"/>
        <end position="1124"/>
    </location>
</feature>
<evidence type="ECO:0000256" key="4">
    <source>
        <dbReference type="ARBA" id="ARBA00022692"/>
    </source>
</evidence>
<comment type="subcellular location">
    <subcellularLocation>
        <location evidence="1">Cell membrane</location>
        <topology evidence="1">Multi-pass membrane protein</topology>
    </subcellularLocation>
</comment>
<keyword evidence="11" id="KW-1185">Reference proteome</keyword>
<keyword evidence="4 8" id="KW-0812">Transmembrane</keyword>
<evidence type="ECO:0000256" key="7">
    <source>
        <dbReference type="SAM" id="MobiDB-lite"/>
    </source>
</evidence>
<organism evidence="10 11">
    <name type="scientific">Perkinsus chesapeaki</name>
    <name type="common">Clam parasite</name>
    <name type="synonym">Perkinsus andrewsi</name>
    <dbReference type="NCBI Taxonomy" id="330153"/>
    <lineage>
        <taxon>Eukaryota</taxon>
        <taxon>Sar</taxon>
        <taxon>Alveolata</taxon>
        <taxon>Perkinsozoa</taxon>
        <taxon>Perkinsea</taxon>
        <taxon>Perkinsida</taxon>
        <taxon>Perkinsidae</taxon>
        <taxon>Perkinsus</taxon>
    </lineage>
</organism>
<feature type="transmembrane region" description="Helical" evidence="8">
    <location>
        <begin position="383"/>
        <end position="404"/>
    </location>
</feature>
<name>A0A7J6MJ60_PERCH</name>
<dbReference type="EMBL" id="JAAPAO010000132">
    <property type="protein sequence ID" value="KAF4671638.1"/>
    <property type="molecule type" value="Genomic_DNA"/>
</dbReference>
<dbReference type="Pfam" id="PF03176">
    <property type="entry name" value="MMPL"/>
    <property type="match status" value="2"/>
</dbReference>
<feature type="transmembrane region" description="Helical" evidence="8">
    <location>
        <begin position="984"/>
        <end position="1007"/>
    </location>
</feature>
<feature type="transmembrane region" description="Helical" evidence="8">
    <location>
        <begin position="605"/>
        <end position="627"/>
    </location>
</feature>
<comment type="caution">
    <text evidence="10">The sequence shown here is derived from an EMBL/GenBank/DDBJ whole genome shotgun (WGS) entry which is preliminary data.</text>
</comment>
<keyword evidence="6 8" id="KW-0472">Membrane</keyword>
<reference evidence="10 11" key="1">
    <citation type="submission" date="2020-04" db="EMBL/GenBank/DDBJ databases">
        <title>Perkinsus chesapeaki whole genome sequence.</title>
        <authorList>
            <person name="Bogema D.R."/>
        </authorList>
    </citation>
    <scope>NUCLEOTIDE SEQUENCE [LARGE SCALE GENOMIC DNA]</scope>
    <source>
        <strain evidence="10">ATCC PRA-425</strain>
    </source>
</reference>
<evidence type="ECO:0000259" key="9">
    <source>
        <dbReference type="Pfam" id="PF03176"/>
    </source>
</evidence>
<dbReference type="InterPro" id="IPR004869">
    <property type="entry name" value="MMPL_dom"/>
</dbReference>
<evidence type="ECO:0000313" key="10">
    <source>
        <dbReference type="EMBL" id="KAF4671638.1"/>
    </source>
</evidence>
<feature type="transmembrane region" description="Helical" evidence="8">
    <location>
        <begin position="1060"/>
        <end position="1081"/>
    </location>
</feature>
<evidence type="ECO:0000256" key="1">
    <source>
        <dbReference type="ARBA" id="ARBA00004651"/>
    </source>
</evidence>
<comment type="similarity">
    <text evidence="2">Belongs to the resistance-nodulation-cell division (RND) (TC 2.A.6) family. MmpL subfamily.</text>
</comment>
<proteinExistence type="inferred from homology"/>
<feature type="transmembrane region" description="Helical" evidence="8">
    <location>
        <begin position="685"/>
        <end position="706"/>
    </location>
</feature>
<dbReference type="SUPFAM" id="SSF82866">
    <property type="entry name" value="Multidrug efflux transporter AcrB transmembrane domain"/>
    <property type="match status" value="2"/>
</dbReference>
<evidence type="ECO:0000256" key="6">
    <source>
        <dbReference type="ARBA" id="ARBA00023136"/>
    </source>
</evidence>
<feature type="region of interest" description="Disordered" evidence="7">
    <location>
        <begin position="1189"/>
        <end position="1209"/>
    </location>
</feature>
<feature type="transmembrane region" description="Helical" evidence="8">
    <location>
        <begin position="740"/>
        <end position="757"/>
    </location>
</feature>
<keyword evidence="5 8" id="KW-1133">Transmembrane helix</keyword>
<feature type="domain" description="Membrane transport protein MMPL" evidence="9">
    <location>
        <begin position="512"/>
        <end position="737"/>
    </location>
</feature>
<evidence type="ECO:0000256" key="3">
    <source>
        <dbReference type="ARBA" id="ARBA00022475"/>
    </source>
</evidence>
<evidence type="ECO:0000256" key="8">
    <source>
        <dbReference type="SAM" id="Phobius"/>
    </source>
</evidence>
<feature type="transmembrane region" description="Helical" evidence="8">
    <location>
        <begin position="580"/>
        <end position="599"/>
    </location>
</feature>
<feature type="compositionally biased region" description="Pro residues" evidence="7">
    <location>
        <begin position="440"/>
        <end position="454"/>
    </location>
</feature>
<evidence type="ECO:0000313" key="11">
    <source>
        <dbReference type="Proteomes" id="UP000591131"/>
    </source>
</evidence>
<feature type="transmembrane region" description="Helical" evidence="8">
    <location>
        <begin position="778"/>
        <end position="799"/>
    </location>
</feature>
<evidence type="ECO:0000256" key="5">
    <source>
        <dbReference type="ARBA" id="ARBA00022989"/>
    </source>
</evidence>
<evidence type="ECO:0000256" key="2">
    <source>
        <dbReference type="ARBA" id="ARBA00010157"/>
    </source>
</evidence>
<dbReference type="SUPFAM" id="SSF48403">
    <property type="entry name" value="Ankyrin repeat"/>
    <property type="match status" value="1"/>
</dbReference>
<gene>
    <name evidence="10" type="ORF">FOL47_001375</name>
</gene>
<feature type="region of interest" description="Disordered" evidence="7">
    <location>
        <begin position="431"/>
        <end position="458"/>
    </location>
</feature>
<feature type="transmembrane region" description="Helical" evidence="8">
    <location>
        <begin position="1136"/>
        <end position="1161"/>
    </location>
</feature>
<feature type="transmembrane region" description="Helical" evidence="8">
    <location>
        <begin position="713"/>
        <end position="734"/>
    </location>
</feature>
<dbReference type="PANTHER" id="PTHR33406">
    <property type="entry name" value="MEMBRANE PROTEIN MJ1562-RELATED"/>
    <property type="match status" value="1"/>
</dbReference>
<protein>
    <recommendedName>
        <fullName evidence="9">Membrane transport protein MMPL domain-containing protein</fullName>
    </recommendedName>
</protein>
<feature type="domain" description="Membrane transport protein MMPL" evidence="9">
    <location>
        <begin position="916"/>
        <end position="1173"/>
    </location>
</feature>
<dbReference type="OrthoDB" id="422941at2759"/>
<dbReference type="Gene3D" id="1.25.40.20">
    <property type="entry name" value="Ankyrin repeat-containing domain"/>
    <property type="match status" value="1"/>
</dbReference>
<accession>A0A7J6MJ60</accession>
<feature type="region of interest" description="Disordered" evidence="7">
    <location>
        <begin position="338"/>
        <end position="364"/>
    </location>
</feature>
<dbReference type="Proteomes" id="UP000591131">
    <property type="component" value="Unassembled WGS sequence"/>
</dbReference>
<dbReference type="Gene3D" id="1.20.1640.10">
    <property type="entry name" value="Multidrug efflux transporter AcrB transmembrane domain"/>
    <property type="match status" value="2"/>
</dbReference>
<sequence>MSTANCDFLDAARRGDFVTCKAIRDNDESVDINSTSPDTGMSAAHYCVLGGGDRDVMEWLNKEGIDWHIRDLDNRTPLQCAIQRSAQTAVDFFVSNVFDPVQSLFYVHFDELPSDDTLVSIINDKSIPEKQLTQMFPQFNGMQLCHLLAECSRRAPLDALASRIKTPLSSVLDCDGNGCLHYASANALIRLQRKMMPEDNEDEDDEEEEMKVYVPSPEVLQEVLNTIEDLAKVHGVDINQTNDSGDTASHLVAGVAPTGEIALAFLQTLHHLGGDMRVRNCDSQCVGMILAEMHGNGPWIDWIISEAGCDPIATSAEGLTIQQYLYKRLTAAASRSFRSKSGSTHATPEEGSSTPSSSSSDQGESTTSGFVFVYLKWLHKLRWVTIPLVIGLVVAGVFGLINVFNVTDDDFAIPPGTRSYENQEKYNRWYAPIPSHTTPSPTPSPTPPPQPTQPPLRYTPSETMLIQRLDGTSLLDDNLLYNVTRYVYDKWPAPEYLLTSYIAYKENGDLLKAEVLISGNHSATMMQVWFEESLSGQVRQLEHEMVEGLYNEFGSDIIFAGFTGTYTNDIEAKVMTEQEVLHSDAIVIPVSFVLLALVVRSWRMILIPLVSIVVTASFSAGLLYLIARYWLKVTSAAPAVIAFLIVALSFDYSLFILTRFREEIQEHGHTPFEALGLSVRHSGHVIMGSGSTLTLCFIGLLFIPIVQFRSLGAGLMIAVILAVITNLTVIPTLMLSFPKFFSTFGFFGISKIFKSCSSRIPRPKIPCWFHWAKFTTKWYSTILAVAIIIGLGVPFTIFVTEMETSPDMTLLQPRGMSTAETLERIQESFSPGLWAPYTIMLGSKQGDIFESKEYWEAAQSFQEELAHNLLVGQNTSILASVMFMKLDSVPTISMPYSMAKFATGPLCKLSVCSYFQEGLAVTVNPAGTAVTATLIADQAPTSTASEKFVYDLRALVDKYNSEYGDVIEILENGISCQTYDSNRAVMSSFVVTLGVILAICIIVVGFLYQSVLIPLRSVVTIYITLVFSFGFTIGVFQLGWFDGLNCATLSSEVSQGLSWVVVPICFAVVLGLSLDYEIFLLGRITEARKLGYGDKASIEIGVWKTGSVISMAGVIMAVAFLGLVLTSSPMLNQAGFLLVVAVLLDTFVVRPFMTPALMAILGRWNWWPHKTTPVRYNDSKYLLDLEQGTSSEAATVDDTSSTTPSSSEV</sequence>
<keyword evidence="3" id="KW-1003">Cell membrane</keyword>
<feature type="compositionally biased region" description="Low complexity" evidence="7">
    <location>
        <begin position="349"/>
        <end position="364"/>
    </location>
</feature>
<dbReference type="InterPro" id="IPR036770">
    <property type="entry name" value="Ankyrin_rpt-contain_sf"/>
</dbReference>
<feature type="transmembrane region" description="Helical" evidence="8">
    <location>
        <begin position="1019"/>
        <end position="1040"/>
    </location>
</feature>
<dbReference type="AlphaFoldDB" id="A0A7J6MJ60"/>
<dbReference type="InterPro" id="IPR050545">
    <property type="entry name" value="Mycobact_MmpL"/>
</dbReference>
<dbReference type="PANTHER" id="PTHR33406:SF6">
    <property type="entry name" value="MEMBRANE PROTEIN YDGH-RELATED"/>
    <property type="match status" value="1"/>
</dbReference>